<dbReference type="Proteomes" id="UP000176868">
    <property type="component" value="Unassembled WGS sequence"/>
</dbReference>
<evidence type="ECO:0000313" key="9">
    <source>
        <dbReference type="Proteomes" id="UP000176868"/>
    </source>
</evidence>
<feature type="binding site" evidence="5">
    <location>
        <position position="134"/>
    </location>
    <ligand>
        <name>AMP</name>
        <dbReference type="ChEBI" id="CHEBI:456215"/>
    </ligand>
</feature>
<accession>A0A1G2V8W6</accession>
<keyword evidence="4 5" id="KW-0418">Kinase</keyword>
<keyword evidence="5" id="KW-0963">Cytoplasm</keyword>
<organism evidence="8 9">
    <name type="scientific">Candidatus Zambryskibacteria bacterium RIFOXYD2_FULL_43_10</name>
    <dbReference type="NCBI Taxonomy" id="1802782"/>
    <lineage>
        <taxon>Bacteria</taxon>
        <taxon>Candidatus Zambryskiibacteriota</taxon>
    </lineage>
</organism>
<keyword evidence="1 5" id="KW-0808">Transferase</keyword>
<feature type="binding site" evidence="5">
    <location>
        <position position="38"/>
    </location>
    <ligand>
        <name>AMP</name>
        <dbReference type="ChEBI" id="CHEBI:456215"/>
    </ligand>
</feature>
<gene>
    <name evidence="5" type="primary">adk</name>
    <name evidence="8" type="ORF">A2544_00630</name>
</gene>
<keyword evidence="3 5" id="KW-0547">Nucleotide-binding</keyword>
<comment type="caution">
    <text evidence="8">The sequence shown here is derived from an EMBL/GenBank/DDBJ whole genome shotgun (WGS) entry which is preliminary data.</text>
</comment>
<dbReference type="GO" id="GO:0004017">
    <property type="term" value="F:AMP kinase activity"/>
    <property type="evidence" value="ECO:0007669"/>
    <property type="project" value="UniProtKB-UniRule"/>
</dbReference>
<proteinExistence type="inferred from homology"/>
<dbReference type="Pfam" id="PF00406">
    <property type="entry name" value="ADK"/>
    <property type="match status" value="1"/>
</dbReference>
<dbReference type="GO" id="GO:0005737">
    <property type="term" value="C:cytoplasm"/>
    <property type="evidence" value="ECO:0007669"/>
    <property type="project" value="UniProtKB-SubCell"/>
</dbReference>
<feature type="binding site" evidence="5">
    <location>
        <position position="33"/>
    </location>
    <ligand>
        <name>AMP</name>
        <dbReference type="ChEBI" id="CHEBI:456215"/>
    </ligand>
</feature>
<evidence type="ECO:0000256" key="1">
    <source>
        <dbReference type="ARBA" id="ARBA00022679"/>
    </source>
</evidence>
<feature type="region of interest" description="NMP" evidence="5">
    <location>
        <begin position="32"/>
        <end position="61"/>
    </location>
</feature>
<dbReference type="AlphaFoldDB" id="A0A1G2V8W6"/>
<comment type="caution">
    <text evidence="5">Lacks conserved residue(s) required for the propagation of feature annotation.</text>
</comment>
<dbReference type="SUPFAM" id="SSF52540">
    <property type="entry name" value="P-loop containing nucleoside triphosphate hydrolases"/>
    <property type="match status" value="1"/>
</dbReference>
<dbReference type="PANTHER" id="PTHR23359">
    <property type="entry name" value="NUCLEOTIDE KINASE"/>
    <property type="match status" value="1"/>
</dbReference>
<evidence type="ECO:0000256" key="6">
    <source>
        <dbReference type="RuleBase" id="RU003330"/>
    </source>
</evidence>
<keyword evidence="2 5" id="KW-0545">Nucleotide biosynthesis</keyword>
<dbReference type="Gene3D" id="3.40.50.300">
    <property type="entry name" value="P-loop containing nucleotide triphosphate hydrolases"/>
    <property type="match status" value="1"/>
</dbReference>
<dbReference type="GO" id="GO:0044209">
    <property type="term" value="P:AMP salvage"/>
    <property type="evidence" value="ECO:0007669"/>
    <property type="project" value="UniProtKB-UniRule"/>
</dbReference>
<comment type="similarity">
    <text evidence="5 6">Belongs to the adenylate kinase family.</text>
</comment>
<feature type="binding site" evidence="5">
    <location>
        <position position="173"/>
    </location>
    <ligand>
        <name>ATP</name>
        <dbReference type="ChEBI" id="CHEBI:30616"/>
    </ligand>
</feature>
<dbReference type="InterPro" id="IPR027417">
    <property type="entry name" value="P-loop_NTPase"/>
</dbReference>
<comment type="catalytic activity">
    <reaction evidence="5 7">
        <text>AMP + ATP = 2 ADP</text>
        <dbReference type="Rhea" id="RHEA:12973"/>
        <dbReference type="ChEBI" id="CHEBI:30616"/>
        <dbReference type="ChEBI" id="CHEBI:456215"/>
        <dbReference type="ChEBI" id="CHEBI:456216"/>
        <dbReference type="EC" id="2.7.4.3"/>
    </reaction>
</comment>
<sequence length="189" mass="21358">MIKTFILMGLTGSGKGKQAELLSNKTGFPVISTGGRLREIVKVGDAVGKKVAEIMNSGDLVPSWFVQYIFQQALFGIGENDGVIFEGACRMEPEARLFTEVCEWLDRDFRVLYFKVSNATVAERLRKRQKIEDRQDDDPAVFQSRLKNFHEHTVPAVEYFRSINKVIDIDGEPLPDAVFAELWQKISAL</sequence>
<keyword evidence="5 7" id="KW-0067">ATP-binding</keyword>
<protein>
    <recommendedName>
        <fullName evidence="5 7">Adenylate kinase</fullName>
        <shortName evidence="5">AK</shortName>
        <ecNumber evidence="5 7">2.7.4.3</ecNumber>
    </recommendedName>
    <alternativeName>
        <fullName evidence="5">ATP-AMP transphosphorylase</fullName>
    </alternativeName>
    <alternativeName>
        <fullName evidence="5">ATP:AMP phosphotransferase</fullName>
    </alternativeName>
    <alternativeName>
        <fullName evidence="5">Adenylate monophosphate kinase</fullName>
    </alternativeName>
</protein>
<evidence type="ECO:0000256" key="2">
    <source>
        <dbReference type="ARBA" id="ARBA00022727"/>
    </source>
</evidence>
<feature type="binding site" evidence="5">
    <location>
        <position position="128"/>
    </location>
    <ligand>
        <name>ATP</name>
        <dbReference type="ChEBI" id="CHEBI:30616"/>
    </ligand>
</feature>
<feature type="binding site" evidence="5">
    <location>
        <position position="145"/>
    </location>
    <ligand>
        <name>AMP</name>
        <dbReference type="ChEBI" id="CHEBI:456215"/>
    </ligand>
</feature>
<comment type="subcellular location">
    <subcellularLocation>
        <location evidence="5 7">Cytoplasm</location>
    </subcellularLocation>
</comment>
<dbReference type="GO" id="GO:0005524">
    <property type="term" value="F:ATP binding"/>
    <property type="evidence" value="ECO:0007669"/>
    <property type="project" value="UniProtKB-UniRule"/>
</dbReference>
<evidence type="ECO:0000256" key="7">
    <source>
        <dbReference type="RuleBase" id="RU003331"/>
    </source>
</evidence>
<dbReference type="InterPro" id="IPR000850">
    <property type="entry name" value="Adenylat/UMP-CMP_kin"/>
</dbReference>
<dbReference type="EMBL" id="MHWZ01000007">
    <property type="protein sequence ID" value="OHB18086.1"/>
    <property type="molecule type" value="Genomic_DNA"/>
</dbReference>
<comment type="pathway">
    <text evidence="5">Purine metabolism; AMP biosynthesis via salvage pathway; AMP from ADP: step 1/1.</text>
</comment>
<evidence type="ECO:0000313" key="8">
    <source>
        <dbReference type="EMBL" id="OHB18086.1"/>
    </source>
</evidence>
<feature type="binding site" evidence="5">
    <location>
        <begin position="59"/>
        <end position="61"/>
    </location>
    <ligand>
        <name>AMP</name>
        <dbReference type="ChEBI" id="CHEBI:456215"/>
    </ligand>
</feature>
<evidence type="ECO:0000256" key="3">
    <source>
        <dbReference type="ARBA" id="ARBA00022741"/>
    </source>
</evidence>
<dbReference type="UniPathway" id="UPA00588">
    <property type="reaction ID" value="UER00649"/>
</dbReference>
<dbReference type="CDD" id="cd01428">
    <property type="entry name" value="ADK"/>
    <property type="match status" value="1"/>
</dbReference>
<name>A0A1G2V8W6_9BACT</name>
<comment type="domain">
    <text evidence="5">Consists of three domains, a large central CORE domain and two small peripheral domains, NMPbind and LID, which undergo movements during catalysis. The LID domain closes over the site of phosphoryl transfer upon ATP binding. Assembling and dissambling the active center during each catalytic cycle provides an effective means to prevent ATP hydrolysis.</text>
</comment>
<evidence type="ECO:0000256" key="5">
    <source>
        <dbReference type="HAMAP-Rule" id="MF_00235"/>
    </source>
</evidence>
<comment type="subunit">
    <text evidence="5 7">Monomer.</text>
</comment>
<evidence type="ECO:0000256" key="4">
    <source>
        <dbReference type="ARBA" id="ARBA00022777"/>
    </source>
</evidence>
<dbReference type="HAMAP" id="MF_00235">
    <property type="entry name" value="Adenylate_kinase_Adk"/>
    <property type="match status" value="1"/>
</dbReference>
<dbReference type="EC" id="2.7.4.3" evidence="5 7"/>
<dbReference type="PRINTS" id="PR00094">
    <property type="entry name" value="ADENYLTKNASE"/>
</dbReference>
<dbReference type="STRING" id="1802782.A2544_00630"/>
<comment type="function">
    <text evidence="5">Catalyzes the reversible transfer of the terminal phosphate group between ATP and AMP. Plays an important role in cellular energy homeostasis and in adenine nucleotide metabolism.</text>
</comment>
<reference evidence="8 9" key="1">
    <citation type="journal article" date="2016" name="Nat. Commun.">
        <title>Thousands of microbial genomes shed light on interconnected biogeochemical processes in an aquifer system.</title>
        <authorList>
            <person name="Anantharaman K."/>
            <person name="Brown C.T."/>
            <person name="Hug L.A."/>
            <person name="Sharon I."/>
            <person name="Castelle C.J."/>
            <person name="Probst A.J."/>
            <person name="Thomas B.C."/>
            <person name="Singh A."/>
            <person name="Wilkins M.J."/>
            <person name="Karaoz U."/>
            <person name="Brodie E.L."/>
            <person name="Williams K.H."/>
            <person name="Hubbard S.S."/>
            <person name="Banfield J.F."/>
        </authorList>
    </citation>
    <scope>NUCLEOTIDE SEQUENCE [LARGE SCALE GENOMIC DNA]</scope>
</reference>